<protein>
    <submittedName>
        <fullName evidence="2">Uncharacterized protein</fullName>
    </submittedName>
</protein>
<reference evidence="2" key="1">
    <citation type="submission" date="2021-06" db="EMBL/GenBank/DDBJ databases">
        <title>Comparative genomics, transcriptomics and evolutionary studies reveal genomic signatures of adaptation to plant cell wall in hemibiotrophic fungi.</title>
        <authorList>
            <consortium name="DOE Joint Genome Institute"/>
            <person name="Baroncelli R."/>
            <person name="Diaz J.F."/>
            <person name="Benocci T."/>
            <person name="Peng M."/>
            <person name="Battaglia E."/>
            <person name="Haridas S."/>
            <person name="Andreopoulos W."/>
            <person name="Labutti K."/>
            <person name="Pangilinan J."/>
            <person name="Floch G.L."/>
            <person name="Makela M.R."/>
            <person name="Henrissat B."/>
            <person name="Grigoriev I.V."/>
            <person name="Crouch J.A."/>
            <person name="De Vries R.P."/>
            <person name="Sukno S.A."/>
            <person name="Thon M.R."/>
        </authorList>
    </citation>
    <scope>NUCLEOTIDE SEQUENCE</scope>
    <source>
        <strain evidence="2">CBS 193.32</strain>
    </source>
</reference>
<dbReference type="AlphaFoldDB" id="A0AAJ0AAI1"/>
<keyword evidence="3" id="KW-1185">Reference proteome</keyword>
<dbReference type="GeneID" id="85451425"/>
<feature type="transmembrane region" description="Helical" evidence="1">
    <location>
        <begin position="86"/>
        <end position="102"/>
    </location>
</feature>
<dbReference type="RefSeq" id="XP_060424323.1">
    <property type="nucleotide sequence ID" value="XM_060566899.1"/>
</dbReference>
<organism evidence="2 3">
    <name type="scientific">Colletotrichum godetiae</name>
    <dbReference type="NCBI Taxonomy" id="1209918"/>
    <lineage>
        <taxon>Eukaryota</taxon>
        <taxon>Fungi</taxon>
        <taxon>Dikarya</taxon>
        <taxon>Ascomycota</taxon>
        <taxon>Pezizomycotina</taxon>
        <taxon>Sordariomycetes</taxon>
        <taxon>Hypocreomycetidae</taxon>
        <taxon>Glomerellales</taxon>
        <taxon>Glomerellaceae</taxon>
        <taxon>Colletotrichum</taxon>
        <taxon>Colletotrichum acutatum species complex</taxon>
    </lineage>
</organism>
<keyword evidence="1" id="KW-0472">Membrane</keyword>
<feature type="transmembrane region" description="Helical" evidence="1">
    <location>
        <begin position="60"/>
        <end position="80"/>
    </location>
</feature>
<accession>A0AAJ0AAI1</accession>
<keyword evidence="1" id="KW-1133">Transmembrane helix</keyword>
<sequence>MTNGGTLRDQAGFLVKRPDTRRGTPEQKTGLGRTEEGSWAADLSFPLLSSPLFLGLCPNWCLLLQLLLLLLLLLLMGPLVRTGESLLLGWAGWLTPVLVAFCRRRCWSGTLRYLSELGHRVAGQGSMSRDLWDHQIRPGGMGRPGLVGLGWRKKSRVGQGLKGEGVGRGRGARVEGGVN</sequence>
<name>A0AAJ0AAI1_9PEZI</name>
<dbReference type="EMBL" id="JAHMHR010000059">
    <property type="protein sequence ID" value="KAK1659559.1"/>
    <property type="molecule type" value="Genomic_DNA"/>
</dbReference>
<keyword evidence="1" id="KW-0812">Transmembrane</keyword>
<evidence type="ECO:0000313" key="3">
    <source>
        <dbReference type="Proteomes" id="UP001224890"/>
    </source>
</evidence>
<proteinExistence type="predicted"/>
<comment type="caution">
    <text evidence="2">The sequence shown here is derived from an EMBL/GenBank/DDBJ whole genome shotgun (WGS) entry which is preliminary data.</text>
</comment>
<evidence type="ECO:0000256" key="1">
    <source>
        <dbReference type="SAM" id="Phobius"/>
    </source>
</evidence>
<gene>
    <name evidence="2" type="ORF">BDP55DRAFT_338274</name>
</gene>
<dbReference type="Proteomes" id="UP001224890">
    <property type="component" value="Unassembled WGS sequence"/>
</dbReference>
<evidence type="ECO:0000313" key="2">
    <source>
        <dbReference type="EMBL" id="KAK1659559.1"/>
    </source>
</evidence>